<name>A0A0B1SPU3_OESDE</name>
<sequence length="204" mass="22970">MYGEERELWEKSVLRRTVDFSDIQLDPTPFQIQESTSLFKLRNAIESVQSGKTPTRREGECQPEESPDLIGDDVDYLHPQLEVLTRPNTCADISDIFNGSQECLVDRPSIPVIEMNGQRTLPTSASAPYLSHEEDDGNTSSNKLATSPRFTLENQSTISSVNSHKDDFSDDNPERSGHQRRSTMPSTLPDVRIVMPDDDKQESI</sequence>
<protein>
    <submittedName>
        <fullName evidence="2">Uncharacterized protein</fullName>
    </submittedName>
</protein>
<dbReference type="AlphaFoldDB" id="A0A0B1SPU3"/>
<feature type="compositionally biased region" description="Basic and acidic residues" evidence="1">
    <location>
        <begin position="195"/>
        <end position="204"/>
    </location>
</feature>
<dbReference type="Proteomes" id="UP000053660">
    <property type="component" value="Unassembled WGS sequence"/>
</dbReference>
<organism evidence="2 3">
    <name type="scientific">Oesophagostomum dentatum</name>
    <name type="common">Nodular worm</name>
    <dbReference type="NCBI Taxonomy" id="61180"/>
    <lineage>
        <taxon>Eukaryota</taxon>
        <taxon>Metazoa</taxon>
        <taxon>Ecdysozoa</taxon>
        <taxon>Nematoda</taxon>
        <taxon>Chromadorea</taxon>
        <taxon>Rhabditida</taxon>
        <taxon>Rhabditina</taxon>
        <taxon>Rhabditomorpha</taxon>
        <taxon>Strongyloidea</taxon>
        <taxon>Strongylidae</taxon>
        <taxon>Oesophagostomum</taxon>
    </lineage>
</organism>
<proteinExistence type="predicted"/>
<gene>
    <name evidence="2" type="ORF">OESDEN_14342</name>
</gene>
<evidence type="ECO:0000313" key="2">
    <source>
        <dbReference type="EMBL" id="KHJ85921.1"/>
    </source>
</evidence>
<feature type="compositionally biased region" description="Polar residues" evidence="1">
    <location>
        <begin position="138"/>
        <end position="162"/>
    </location>
</feature>
<dbReference type="InterPro" id="IPR046342">
    <property type="entry name" value="CBS_dom_sf"/>
</dbReference>
<keyword evidence="3" id="KW-1185">Reference proteome</keyword>
<dbReference type="OrthoDB" id="4564at2759"/>
<feature type="region of interest" description="Disordered" evidence="1">
    <location>
        <begin position="123"/>
        <end position="204"/>
    </location>
</feature>
<dbReference type="Gene3D" id="3.10.580.10">
    <property type="entry name" value="CBS-domain"/>
    <property type="match status" value="1"/>
</dbReference>
<evidence type="ECO:0000313" key="3">
    <source>
        <dbReference type="Proteomes" id="UP000053660"/>
    </source>
</evidence>
<evidence type="ECO:0000256" key="1">
    <source>
        <dbReference type="SAM" id="MobiDB-lite"/>
    </source>
</evidence>
<reference evidence="2 3" key="1">
    <citation type="submission" date="2014-03" db="EMBL/GenBank/DDBJ databases">
        <title>Draft genome of the hookworm Oesophagostomum dentatum.</title>
        <authorList>
            <person name="Mitreva M."/>
        </authorList>
    </citation>
    <scope>NUCLEOTIDE SEQUENCE [LARGE SCALE GENOMIC DNA]</scope>
    <source>
        <strain evidence="2 3">OD-Hann</strain>
    </source>
</reference>
<dbReference type="EMBL" id="KN562145">
    <property type="protein sequence ID" value="KHJ85921.1"/>
    <property type="molecule type" value="Genomic_DNA"/>
</dbReference>
<feature type="compositionally biased region" description="Basic and acidic residues" evidence="1">
    <location>
        <begin position="163"/>
        <end position="177"/>
    </location>
</feature>
<accession>A0A0B1SPU3</accession>